<feature type="signal peptide" evidence="10">
    <location>
        <begin position="1"/>
        <end position="29"/>
    </location>
</feature>
<evidence type="ECO:0000256" key="9">
    <source>
        <dbReference type="ARBA" id="ARBA00023180"/>
    </source>
</evidence>
<keyword evidence="4 10" id="KW-0732">Signal</keyword>
<evidence type="ECO:0000256" key="4">
    <source>
        <dbReference type="ARBA" id="ARBA00022729"/>
    </source>
</evidence>
<keyword evidence="3" id="KW-0812">Transmembrane</keyword>
<dbReference type="SUPFAM" id="SSF52058">
    <property type="entry name" value="L domain-like"/>
    <property type="match status" value="1"/>
</dbReference>
<evidence type="ECO:0000256" key="5">
    <source>
        <dbReference type="ARBA" id="ARBA00022737"/>
    </source>
</evidence>
<evidence type="ECO:0000256" key="6">
    <source>
        <dbReference type="ARBA" id="ARBA00022989"/>
    </source>
</evidence>
<dbReference type="InterPro" id="IPR013210">
    <property type="entry name" value="LRR_N_plant-typ"/>
</dbReference>
<dbReference type="EMBL" id="JACEFO010002816">
    <property type="protein sequence ID" value="KAF8648344.1"/>
    <property type="molecule type" value="Genomic_DNA"/>
</dbReference>
<keyword evidence="2" id="KW-0433">Leucine-rich repeat</keyword>
<dbReference type="FunFam" id="3.80.10.10:FF:000228">
    <property type="entry name" value="Leucine-rich repeat receptor-like serine/threonine-protein kinase BAM1"/>
    <property type="match status" value="1"/>
</dbReference>
<keyword evidence="8" id="KW-0675">Receptor</keyword>
<dbReference type="InterPro" id="IPR032675">
    <property type="entry name" value="LRR_dom_sf"/>
</dbReference>
<keyword evidence="5" id="KW-0677">Repeat</keyword>
<dbReference type="Gene3D" id="3.80.10.10">
    <property type="entry name" value="Ribonuclease Inhibitor"/>
    <property type="match status" value="4"/>
</dbReference>
<evidence type="ECO:0000256" key="7">
    <source>
        <dbReference type="ARBA" id="ARBA00023136"/>
    </source>
</evidence>
<evidence type="ECO:0000313" key="13">
    <source>
        <dbReference type="Proteomes" id="UP000636709"/>
    </source>
</evidence>
<protein>
    <recommendedName>
        <fullName evidence="11">Leucine-rich repeat-containing N-terminal plant-type domain-containing protein</fullName>
    </recommendedName>
</protein>
<sequence length="501" mass="53870">MAGPLPACCRFPLLIVLLLFLLLTGEGLSQPAASAGDRDTLLAVKKEWGSPPQLNSWDPAPDHCSWAGVTCAAGSGGPVTRLDLPGQNLIGSVPVSVCALRSLTRLDLSNNSLTGAFPSAALYACAELRFLDLSINQLFGLLPRDIDRLSPETMEHLNLSANGFSGEVPVAVARLPALNSLLLDSNLFTGAYPATEISNLAGLKVLTLGYNTFAPTPIPIEFAKLTNLTYLLMYEMSLTWEIPEDLASLTELTLLSLGSNNLTGSILVWVWHCQKLKYLDLYDNGLSGGLTRNVTAVNLIELDVSSNQLTGEIPEELAKPHGAHLLALASNNLTGSIPAWVWQHQNLQYLDPYNNGLSGELTRNVTALNLIYLDVAANQLSGDFPAKIWSSFPKLTWVIIQNNSFTGTLPAQIPPNIKVIYMGDNKFSGAFPTSAPALEQFYAENNRLGGELPSDMSKLSNLTVLSVPGNRITGSIPASIELVQKLQTLNLRGNQISGVIL</sequence>
<organism evidence="12 13">
    <name type="scientific">Digitaria exilis</name>
    <dbReference type="NCBI Taxonomy" id="1010633"/>
    <lineage>
        <taxon>Eukaryota</taxon>
        <taxon>Viridiplantae</taxon>
        <taxon>Streptophyta</taxon>
        <taxon>Embryophyta</taxon>
        <taxon>Tracheophyta</taxon>
        <taxon>Spermatophyta</taxon>
        <taxon>Magnoliopsida</taxon>
        <taxon>Liliopsida</taxon>
        <taxon>Poales</taxon>
        <taxon>Poaceae</taxon>
        <taxon>PACMAD clade</taxon>
        <taxon>Panicoideae</taxon>
        <taxon>Panicodae</taxon>
        <taxon>Paniceae</taxon>
        <taxon>Anthephorinae</taxon>
        <taxon>Digitaria</taxon>
    </lineage>
</organism>
<evidence type="ECO:0000256" key="3">
    <source>
        <dbReference type="ARBA" id="ARBA00022692"/>
    </source>
</evidence>
<evidence type="ECO:0000256" key="2">
    <source>
        <dbReference type="ARBA" id="ARBA00022614"/>
    </source>
</evidence>
<dbReference type="InterPro" id="IPR001611">
    <property type="entry name" value="Leu-rich_rpt"/>
</dbReference>
<dbReference type="OrthoDB" id="442066at2759"/>
<dbReference type="Pfam" id="PF00560">
    <property type="entry name" value="LRR_1"/>
    <property type="match status" value="1"/>
</dbReference>
<comment type="subcellular location">
    <subcellularLocation>
        <location evidence="1">Cell membrane</location>
        <topology evidence="1">Single-pass membrane protein</topology>
    </subcellularLocation>
</comment>
<keyword evidence="9" id="KW-0325">Glycoprotein</keyword>
<dbReference type="AlphaFoldDB" id="A0A835A4R4"/>
<dbReference type="PRINTS" id="PR00019">
    <property type="entry name" value="LEURICHRPT"/>
</dbReference>
<dbReference type="Pfam" id="PF08263">
    <property type="entry name" value="LRRNT_2"/>
    <property type="match status" value="1"/>
</dbReference>
<feature type="domain" description="Leucine-rich repeat-containing N-terminal plant-type" evidence="11">
    <location>
        <begin position="36"/>
        <end position="71"/>
    </location>
</feature>
<keyword evidence="13" id="KW-1185">Reference proteome</keyword>
<dbReference type="FunFam" id="3.80.10.10:FF:000095">
    <property type="entry name" value="LRR receptor-like serine/threonine-protein kinase GSO1"/>
    <property type="match status" value="1"/>
</dbReference>
<keyword evidence="6" id="KW-1133">Transmembrane helix</keyword>
<evidence type="ECO:0000313" key="12">
    <source>
        <dbReference type="EMBL" id="KAF8648344.1"/>
    </source>
</evidence>
<dbReference type="Pfam" id="PF13516">
    <property type="entry name" value="LRR_6"/>
    <property type="match status" value="1"/>
</dbReference>
<dbReference type="GO" id="GO:0005886">
    <property type="term" value="C:plasma membrane"/>
    <property type="evidence" value="ECO:0007669"/>
    <property type="project" value="UniProtKB-SubCell"/>
</dbReference>
<evidence type="ECO:0000256" key="1">
    <source>
        <dbReference type="ARBA" id="ARBA00004162"/>
    </source>
</evidence>
<dbReference type="Proteomes" id="UP000636709">
    <property type="component" value="Unassembled WGS sequence"/>
</dbReference>
<accession>A0A835A4R4</accession>
<dbReference type="PANTHER" id="PTHR27000:SF282">
    <property type="entry name" value="OS06G0557100 PROTEIN"/>
    <property type="match status" value="1"/>
</dbReference>
<evidence type="ECO:0000259" key="11">
    <source>
        <dbReference type="Pfam" id="PF08263"/>
    </source>
</evidence>
<proteinExistence type="predicted"/>
<keyword evidence="7" id="KW-0472">Membrane</keyword>
<feature type="chain" id="PRO_5032527575" description="Leucine-rich repeat-containing N-terminal plant-type domain-containing protein" evidence="10">
    <location>
        <begin position="30"/>
        <end position="501"/>
    </location>
</feature>
<dbReference type="Pfam" id="PF13855">
    <property type="entry name" value="LRR_8"/>
    <property type="match status" value="1"/>
</dbReference>
<comment type="caution">
    <text evidence="12">The sequence shown here is derived from an EMBL/GenBank/DDBJ whole genome shotgun (WGS) entry which is preliminary data.</text>
</comment>
<gene>
    <name evidence="12" type="ORF">HU200_064928</name>
</gene>
<dbReference type="PANTHER" id="PTHR27000">
    <property type="entry name" value="LEUCINE-RICH REPEAT RECEPTOR-LIKE PROTEIN KINASE FAMILY PROTEIN-RELATED"/>
    <property type="match status" value="1"/>
</dbReference>
<name>A0A835A4R4_9POAL</name>
<reference evidence="12" key="1">
    <citation type="submission" date="2020-07" db="EMBL/GenBank/DDBJ databases">
        <title>Genome sequence and genetic diversity analysis of an under-domesticated orphan crop, white fonio (Digitaria exilis).</title>
        <authorList>
            <person name="Bennetzen J.L."/>
            <person name="Chen S."/>
            <person name="Ma X."/>
            <person name="Wang X."/>
            <person name="Yssel A.E.J."/>
            <person name="Chaluvadi S.R."/>
            <person name="Johnson M."/>
            <person name="Gangashetty P."/>
            <person name="Hamidou F."/>
            <person name="Sanogo M.D."/>
            <person name="Zwaenepoel A."/>
            <person name="Wallace J."/>
            <person name="Van De Peer Y."/>
            <person name="Van Deynze A."/>
        </authorList>
    </citation>
    <scope>NUCLEOTIDE SEQUENCE</scope>
    <source>
        <tissue evidence="12">Leaves</tissue>
    </source>
</reference>
<evidence type="ECO:0000256" key="8">
    <source>
        <dbReference type="ARBA" id="ARBA00023170"/>
    </source>
</evidence>
<evidence type="ECO:0000256" key="10">
    <source>
        <dbReference type="SAM" id="SignalP"/>
    </source>
</evidence>